<evidence type="ECO:0000313" key="2">
    <source>
        <dbReference type="EMBL" id="KAK0515812.1"/>
    </source>
</evidence>
<dbReference type="AlphaFoldDB" id="A0AA39R6H4"/>
<dbReference type="PANTHER" id="PTHR24148">
    <property type="entry name" value="ANKYRIN REPEAT DOMAIN-CONTAINING PROTEIN 39 HOMOLOG-RELATED"/>
    <property type="match status" value="1"/>
</dbReference>
<dbReference type="Proteomes" id="UP001166286">
    <property type="component" value="Unassembled WGS sequence"/>
</dbReference>
<evidence type="ECO:0000259" key="1">
    <source>
        <dbReference type="Pfam" id="PF06985"/>
    </source>
</evidence>
<reference evidence="2" key="1">
    <citation type="submission" date="2023-03" db="EMBL/GenBank/DDBJ databases">
        <title>Complete genome of Cladonia borealis.</title>
        <authorList>
            <person name="Park H."/>
        </authorList>
    </citation>
    <scope>NUCLEOTIDE SEQUENCE</scope>
    <source>
        <strain evidence="2">ANT050790</strain>
    </source>
</reference>
<evidence type="ECO:0000313" key="3">
    <source>
        <dbReference type="Proteomes" id="UP001166286"/>
    </source>
</evidence>
<dbReference type="Pfam" id="PF26639">
    <property type="entry name" value="Het-6_barrel"/>
    <property type="match status" value="1"/>
</dbReference>
<gene>
    <name evidence="2" type="ORF">JMJ35_001846</name>
</gene>
<dbReference type="EMBL" id="JAFEKC020000003">
    <property type="protein sequence ID" value="KAK0515812.1"/>
    <property type="molecule type" value="Genomic_DNA"/>
</dbReference>
<organism evidence="2 3">
    <name type="scientific">Cladonia borealis</name>
    <dbReference type="NCBI Taxonomy" id="184061"/>
    <lineage>
        <taxon>Eukaryota</taxon>
        <taxon>Fungi</taxon>
        <taxon>Dikarya</taxon>
        <taxon>Ascomycota</taxon>
        <taxon>Pezizomycotina</taxon>
        <taxon>Lecanoromycetes</taxon>
        <taxon>OSLEUM clade</taxon>
        <taxon>Lecanoromycetidae</taxon>
        <taxon>Lecanorales</taxon>
        <taxon>Lecanorineae</taxon>
        <taxon>Cladoniaceae</taxon>
        <taxon>Cladonia</taxon>
    </lineage>
</organism>
<keyword evidence="3" id="KW-1185">Reference proteome</keyword>
<dbReference type="InterPro" id="IPR052895">
    <property type="entry name" value="HetReg/Transcr_Mod"/>
</dbReference>
<accession>A0AA39R6H4</accession>
<name>A0AA39R6H4_9LECA</name>
<feature type="domain" description="Heterokaryon incompatibility" evidence="1">
    <location>
        <begin position="62"/>
        <end position="206"/>
    </location>
</feature>
<dbReference type="InterPro" id="IPR010730">
    <property type="entry name" value="HET"/>
</dbReference>
<protein>
    <recommendedName>
        <fullName evidence="1">Heterokaryon incompatibility domain-containing protein</fullName>
    </recommendedName>
</protein>
<proteinExistence type="predicted"/>
<comment type="caution">
    <text evidence="2">The sequence shown here is derived from an EMBL/GenBank/DDBJ whole genome shotgun (WGS) entry which is preliminary data.</text>
</comment>
<sequence>MSEKTGSRRDETFSYDQCPLKNREEIRILTLLEHGGWPNDSIECTLGTHVLSTALDSDQNPYEALSYNWGTGKIDRWIKISVGNSKPYIFGVRSNLFAALKQLRLRDAARPLWIDAICIDQDSSEEKNAQVPKMPQIYNGAQNVCVWLGDEQADQGSGLAFNYMRRTLNLEDFDRLIGDSRTPHEWTALESVMTKPWFSRRWVIQEIALAKRATIHCGTHQIAWSDFAEAVALFQEVKPETQIISKSNSIMQPNNLISLNEFLYDIPRLAATQLVNSTLDIFRKSEDGLIMERNFPLDVLISDFSAFKVSRPHDVIYAVLALAKGVYSQPKRSENLDSPIALSSPVTSDPVATRFVEKLTERVFYVDYEKDFVEVCKEFLSYTIKTGKSLDMICRPWVPEEATFTKPEEATSTKPEKATSTKPSWLLTTLHTAFRIQPDGKYVRKNADTLVGRPNQGERNYNASSTTQVLGFRFGESKQRLSLFVDGFIIDVVDKIEACANNGKIPKEWLATGRWHDQSANPPERFWRTLVASRGPGGSNCPRFYPRACKFLKSQLYRGDISTMELLQKAPSSIVIRFLRRVQEVIWMRRLFTTRRNFLGLAPQESKKGDLICILYGCSVPVILRRHGANPFNTYYEFIGECYVHDLMDGEALAIKRNQHRAADGNHEDPMRRTFEIR</sequence>
<dbReference type="PANTHER" id="PTHR24148:SF64">
    <property type="entry name" value="HETEROKARYON INCOMPATIBILITY DOMAIN-CONTAINING PROTEIN"/>
    <property type="match status" value="1"/>
</dbReference>
<dbReference type="Pfam" id="PF06985">
    <property type="entry name" value="HET"/>
    <property type="match status" value="1"/>
</dbReference>